<protein>
    <submittedName>
        <fullName evidence="1">Uncharacterized protein</fullName>
    </submittedName>
</protein>
<gene>
    <name evidence="1" type="ORF">BpHYR1_040367</name>
</gene>
<comment type="caution">
    <text evidence="1">The sequence shown here is derived from an EMBL/GenBank/DDBJ whole genome shotgun (WGS) entry which is preliminary data.</text>
</comment>
<evidence type="ECO:0000313" key="1">
    <source>
        <dbReference type="EMBL" id="RNA15924.1"/>
    </source>
</evidence>
<dbReference type="EMBL" id="REGN01004844">
    <property type="protein sequence ID" value="RNA15924.1"/>
    <property type="molecule type" value="Genomic_DNA"/>
</dbReference>
<name>A0A3M7QXS6_BRAPC</name>
<accession>A0A3M7QXS6</accession>
<keyword evidence="2" id="KW-1185">Reference proteome</keyword>
<sequence length="59" mass="6887">MAPGIRELESEIEEYGKDFAEQNQLIKELISITTDIETTKDCMDNKVMKMESDFKKTRN</sequence>
<dbReference type="Proteomes" id="UP000276133">
    <property type="component" value="Unassembled WGS sequence"/>
</dbReference>
<proteinExistence type="predicted"/>
<evidence type="ECO:0000313" key="2">
    <source>
        <dbReference type="Proteomes" id="UP000276133"/>
    </source>
</evidence>
<dbReference type="AlphaFoldDB" id="A0A3M7QXS6"/>
<organism evidence="1 2">
    <name type="scientific">Brachionus plicatilis</name>
    <name type="common">Marine rotifer</name>
    <name type="synonym">Brachionus muelleri</name>
    <dbReference type="NCBI Taxonomy" id="10195"/>
    <lineage>
        <taxon>Eukaryota</taxon>
        <taxon>Metazoa</taxon>
        <taxon>Spiralia</taxon>
        <taxon>Gnathifera</taxon>
        <taxon>Rotifera</taxon>
        <taxon>Eurotatoria</taxon>
        <taxon>Monogononta</taxon>
        <taxon>Pseudotrocha</taxon>
        <taxon>Ploima</taxon>
        <taxon>Brachionidae</taxon>
        <taxon>Brachionus</taxon>
    </lineage>
</organism>
<reference evidence="1 2" key="1">
    <citation type="journal article" date="2018" name="Sci. Rep.">
        <title>Genomic signatures of local adaptation to the degree of environmental predictability in rotifers.</title>
        <authorList>
            <person name="Franch-Gras L."/>
            <person name="Hahn C."/>
            <person name="Garcia-Roger E.M."/>
            <person name="Carmona M.J."/>
            <person name="Serra M."/>
            <person name="Gomez A."/>
        </authorList>
    </citation>
    <scope>NUCLEOTIDE SEQUENCE [LARGE SCALE GENOMIC DNA]</scope>
    <source>
        <strain evidence="1">HYR1</strain>
    </source>
</reference>